<name>A0ABR1WFF8_9PEZI</name>
<evidence type="ECO:0000313" key="2">
    <source>
        <dbReference type="EMBL" id="KAK8082182.1"/>
    </source>
</evidence>
<reference evidence="2 3" key="1">
    <citation type="submission" date="2023-01" db="EMBL/GenBank/DDBJ databases">
        <title>Analysis of 21 Apiospora genomes using comparative genomics revels a genus with tremendous synthesis potential of carbohydrate active enzymes and secondary metabolites.</title>
        <authorList>
            <person name="Sorensen T."/>
        </authorList>
    </citation>
    <scope>NUCLEOTIDE SEQUENCE [LARGE SCALE GENOMIC DNA]</scope>
    <source>
        <strain evidence="2 3">CBS 83171</strain>
    </source>
</reference>
<gene>
    <name evidence="2" type="ORF">PG996_000963</name>
</gene>
<sequence>MASQYPHRQSSDVRGLRKPRATAALQASHKRTKGCPSPGAKRRTSPGPVNMLFFGFPGQEQPRSHHDKYLPNRPRQKTPKVEQVFRTSGCYTGPGSAIYQPMPY</sequence>
<evidence type="ECO:0000256" key="1">
    <source>
        <dbReference type="SAM" id="MobiDB-lite"/>
    </source>
</evidence>
<dbReference type="Proteomes" id="UP001446871">
    <property type="component" value="Unassembled WGS sequence"/>
</dbReference>
<feature type="region of interest" description="Disordered" evidence="1">
    <location>
        <begin position="1"/>
        <end position="82"/>
    </location>
</feature>
<organism evidence="2 3">
    <name type="scientific">Apiospora saccharicola</name>
    <dbReference type="NCBI Taxonomy" id="335842"/>
    <lineage>
        <taxon>Eukaryota</taxon>
        <taxon>Fungi</taxon>
        <taxon>Dikarya</taxon>
        <taxon>Ascomycota</taxon>
        <taxon>Pezizomycotina</taxon>
        <taxon>Sordariomycetes</taxon>
        <taxon>Xylariomycetidae</taxon>
        <taxon>Amphisphaeriales</taxon>
        <taxon>Apiosporaceae</taxon>
        <taxon>Apiospora</taxon>
    </lineage>
</organism>
<keyword evidence="3" id="KW-1185">Reference proteome</keyword>
<evidence type="ECO:0000313" key="3">
    <source>
        <dbReference type="Proteomes" id="UP001446871"/>
    </source>
</evidence>
<protein>
    <submittedName>
        <fullName evidence="2">Uncharacterized protein</fullName>
    </submittedName>
</protein>
<comment type="caution">
    <text evidence="2">The sequence shown here is derived from an EMBL/GenBank/DDBJ whole genome shotgun (WGS) entry which is preliminary data.</text>
</comment>
<accession>A0ABR1WFF8</accession>
<dbReference type="EMBL" id="JAQQWM010000001">
    <property type="protein sequence ID" value="KAK8082182.1"/>
    <property type="molecule type" value="Genomic_DNA"/>
</dbReference>
<proteinExistence type="predicted"/>